<dbReference type="InterPro" id="IPR051292">
    <property type="entry name" value="Xyl/GlcA_transferase"/>
</dbReference>
<dbReference type="SUPFAM" id="SSF53448">
    <property type="entry name" value="Nucleotide-diphospho-sugar transferases"/>
    <property type="match status" value="1"/>
</dbReference>
<evidence type="ECO:0000256" key="8">
    <source>
        <dbReference type="SAM" id="Phobius"/>
    </source>
</evidence>
<keyword evidence="7" id="KW-0325">Glycoprotein</keyword>
<evidence type="ECO:0000313" key="9">
    <source>
        <dbReference type="WBParaSite" id="TASK_0000154801-mRNA-1"/>
    </source>
</evidence>
<evidence type="ECO:0000256" key="7">
    <source>
        <dbReference type="ARBA" id="ARBA00023180"/>
    </source>
</evidence>
<dbReference type="InterPro" id="IPR002495">
    <property type="entry name" value="Glyco_trans_8"/>
</dbReference>
<keyword evidence="6 8" id="KW-0472">Membrane</keyword>
<reference evidence="9" key="1">
    <citation type="submission" date="2017-02" db="UniProtKB">
        <authorList>
            <consortium name="WormBaseParasite"/>
        </authorList>
    </citation>
    <scope>IDENTIFICATION</scope>
</reference>
<proteinExistence type="predicted"/>
<dbReference type="AlphaFoldDB" id="A0A0R3VVW2"/>
<dbReference type="GO" id="GO:0015020">
    <property type="term" value="F:glucuronosyltransferase activity"/>
    <property type="evidence" value="ECO:0007669"/>
    <property type="project" value="TreeGrafter"/>
</dbReference>
<dbReference type="WBParaSite" id="TASK_0000154801-mRNA-1">
    <property type="protein sequence ID" value="TASK_0000154801-mRNA-1"/>
    <property type="gene ID" value="TASK_0000154801"/>
</dbReference>
<dbReference type="GO" id="GO:0035269">
    <property type="term" value="P:protein O-linked glycosylation via mannose"/>
    <property type="evidence" value="ECO:0007669"/>
    <property type="project" value="TreeGrafter"/>
</dbReference>
<evidence type="ECO:0000256" key="4">
    <source>
        <dbReference type="ARBA" id="ARBA00022989"/>
    </source>
</evidence>
<evidence type="ECO:0000256" key="2">
    <source>
        <dbReference type="ARBA" id="ARBA00022692"/>
    </source>
</evidence>
<evidence type="ECO:0000256" key="6">
    <source>
        <dbReference type="ARBA" id="ARBA00023136"/>
    </source>
</evidence>
<name>A0A0R3VVW2_TAEAS</name>
<organism evidence="9">
    <name type="scientific">Taenia asiatica</name>
    <name type="common">Asian tapeworm</name>
    <dbReference type="NCBI Taxonomy" id="60517"/>
    <lineage>
        <taxon>Eukaryota</taxon>
        <taxon>Metazoa</taxon>
        <taxon>Spiralia</taxon>
        <taxon>Lophotrochozoa</taxon>
        <taxon>Platyhelminthes</taxon>
        <taxon>Cestoda</taxon>
        <taxon>Eucestoda</taxon>
        <taxon>Cyclophyllidea</taxon>
        <taxon>Taeniidae</taxon>
        <taxon>Taenia</taxon>
    </lineage>
</organism>
<keyword evidence="5" id="KW-0333">Golgi apparatus</keyword>
<accession>A0A0R3VVW2</accession>
<dbReference type="GO" id="GO:0042285">
    <property type="term" value="F:xylosyltransferase activity"/>
    <property type="evidence" value="ECO:0007669"/>
    <property type="project" value="TreeGrafter"/>
</dbReference>
<dbReference type="PANTHER" id="PTHR12270">
    <property type="entry name" value="GLYCOSYLTRANSFERASE-RELATED"/>
    <property type="match status" value="1"/>
</dbReference>
<dbReference type="InterPro" id="IPR029044">
    <property type="entry name" value="Nucleotide-diphossugar_trans"/>
</dbReference>
<keyword evidence="4 8" id="KW-1133">Transmembrane helix</keyword>
<comment type="subcellular location">
    <subcellularLocation>
        <location evidence="1">Golgi apparatus membrane</location>
        <topology evidence="1">Single-pass type II membrane protein</topology>
    </subcellularLocation>
</comment>
<protein>
    <submittedName>
        <fullName evidence="9">Glycosyltransferase-like protein LARGE1</fullName>
    </submittedName>
</protein>
<dbReference type="GO" id="GO:0000139">
    <property type="term" value="C:Golgi membrane"/>
    <property type="evidence" value="ECO:0007669"/>
    <property type="project" value="UniProtKB-SubCell"/>
</dbReference>
<evidence type="ECO:0000256" key="1">
    <source>
        <dbReference type="ARBA" id="ARBA00004323"/>
    </source>
</evidence>
<keyword evidence="3" id="KW-0735">Signal-anchor</keyword>
<sequence length="556" mass="64049">LTSFSSRNGRWTWLVCGCVLVIALLIHGMNVKGIRLRIQVPRNILSQVDENMKNLDSSAIHIMQMVVGSNAPRFQIVFLKSLFLHHFEKGKPNPAPIHLHFLTDNATRVIIEGILESWRLNHIRHTFYPAEPIQVLLLDSDTVFMTDVVELWQHFDRFGKSQILGMAKEQAIVRFDFTRFGSNKRSFGYNAGVMMWYMQRLTQTKWDSIWQPTFKLALKVYNLLPAAEQTLINAVTVQNPDILYPLPCTWNLQMYERVNSEDCLSTWNRPPGDGISEPKLLHADRFDKLETQFYLEENHELAKNVVDITNRYIAIRSQYHMKNGYQFRYQPIEAPVFDFRKVMSRLHPDGQVMSPTKLCLSKWQIFSPWCDNSKQFVFTIDHRLHPLYVSQDHKKLMENSCNVTLAVSLDINNFDKFRSLSTHWNGFISAAVYATDQEAHTLLIKIDSSTELKNRSDIFYHVVYRNSSFPESVALHNTAVVYSQTRRVLLISHLDVNIADLNAVVRMNLAQERPADTVVIVGGGNFDCSFTHGRFCALKEGSIFGRSVGARKGINF</sequence>
<evidence type="ECO:0000256" key="3">
    <source>
        <dbReference type="ARBA" id="ARBA00022968"/>
    </source>
</evidence>
<keyword evidence="2 8" id="KW-0812">Transmembrane</keyword>
<dbReference type="Pfam" id="PF13896">
    <property type="entry name" value="Glyco_transf_49"/>
    <property type="match status" value="1"/>
</dbReference>
<feature type="transmembrane region" description="Helical" evidence="8">
    <location>
        <begin position="12"/>
        <end position="29"/>
    </location>
</feature>
<dbReference type="Gene3D" id="3.90.550.10">
    <property type="entry name" value="Spore Coat Polysaccharide Biosynthesis Protein SpsA, Chain A"/>
    <property type="match status" value="1"/>
</dbReference>
<dbReference type="PANTHER" id="PTHR12270:SF25">
    <property type="entry name" value="GLYCOSYLTRANSFERASE-LIKE PROTEIN LARGE"/>
    <property type="match status" value="1"/>
</dbReference>
<evidence type="ECO:0000256" key="5">
    <source>
        <dbReference type="ARBA" id="ARBA00023034"/>
    </source>
</evidence>
<dbReference type="Pfam" id="PF01501">
    <property type="entry name" value="Glyco_transf_8"/>
    <property type="match status" value="1"/>
</dbReference>